<dbReference type="Gene3D" id="3.60.120.10">
    <property type="entry name" value="Anthranilate synthase"/>
    <property type="match status" value="1"/>
</dbReference>
<dbReference type="AlphaFoldDB" id="A0A418GJ99"/>
<dbReference type="Pfam" id="PF04715">
    <property type="entry name" value="Anth_synt_I_N"/>
    <property type="match status" value="1"/>
</dbReference>
<dbReference type="Proteomes" id="UP000284508">
    <property type="component" value="Unassembled WGS sequence"/>
</dbReference>
<dbReference type="GO" id="GO:0000162">
    <property type="term" value="P:L-tryptophan biosynthetic process"/>
    <property type="evidence" value="ECO:0007669"/>
    <property type="project" value="UniProtKB-UniPathway"/>
</dbReference>
<name>A0A418GJ99_ECOLX</name>
<feature type="domain" description="Anthranilate synthase component I N-terminal" evidence="1">
    <location>
        <begin position="19"/>
        <end position="191"/>
    </location>
</feature>
<dbReference type="InterPro" id="IPR006805">
    <property type="entry name" value="Anth_synth_I_N"/>
</dbReference>
<gene>
    <name evidence="2" type="ORF">D3C88_15965</name>
</gene>
<dbReference type="UniPathway" id="UPA00035">
    <property type="reaction ID" value="UER00040"/>
</dbReference>
<dbReference type="SUPFAM" id="SSF56322">
    <property type="entry name" value="ADC synthase"/>
    <property type="match status" value="1"/>
</dbReference>
<dbReference type="InterPro" id="IPR005801">
    <property type="entry name" value="ADC_synthase"/>
</dbReference>
<sequence>MQTQKPTLELLTCKGAYRDNPTALFHQLCGDRPATLLLESADIDSKDDLKSLLLVDSALRITALSDTVTIQALSGNGEALLTLLDNALPAGVENEQSPNCRVLRFPPVSPLLDEDARLCSLSVFDAFRLLQNLLNVPKEEREAMFFGGLFSYDLVAGFENLPQLSAENSCPDFCFYLAETLMVIDHQKKSTRIQASLFAPNEEEKQRLTARLNELRQQLTEAAPPLPVVSVPHMRC</sequence>
<proteinExistence type="predicted"/>
<evidence type="ECO:0000313" key="3">
    <source>
        <dbReference type="Proteomes" id="UP000284508"/>
    </source>
</evidence>
<accession>A0A418GJ99</accession>
<organism evidence="2 3">
    <name type="scientific">Escherichia coli</name>
    <dbReference type="NCBI Taxonomy" id="562"/>
    <lineage>
        <taxon>Bacteria</taxon>
        <taxon>Pseudomonadati</taxon>
        <taxon>Pseudomonadota</taxon>
        <taxon>Gammaproteobacteria</taxon>
        <taxon>Enterobacterales</taxon>
        <taxon>Enterobacteriaceae</taxon>
        <taxon>Escherichia</taxon>
    </lineage>
</organism>
<comment type="caution">
    <text evidence="2">The sequence shown here is derived from an EMBL/GenBank/DDBJ whole genome shotgun (WGS) entry which is preliminary data.</text>
</comment>
<feature type="non-terminal residue" evidence="2">
    <location>
        <position position="236"/>
    </location>
</feature>
<dbReference type="EMBL" id="QXHA01001161">
    <property type="protein sequence ID" value="RIB40930.1"/>
    <property type="molecule type" value="Genomic_DNA"/>
</dbReference>
<evidence type="ECO:0000313" key="2">
    <source>
        <dbReference type="EMBL" id="RIB40930.1"/>
    </source>
</evidence>
<reference evidence="2 3" key="1">
    <citation type="journal article" date="2018" name="BMC Microbiol.">
        <title>Genome sequencing of strains of the most prevalent clonal group of O1:K1:H7 Escherichia coli that causes neonatal meningitis in France.</title>
        <authorList>
            <person name="Geslain G."/>
            <person name="Birgy A."/>
            <person name="Adiba S."/>
            <person name="Magnan M."/>
            <person name="Courroux C."/>
            <person name="Levy C."/>
            <person name="Cohen R."/>
            <person name="Bidet P."/>
            <person name="Bonacorsi S."/>
        </authorList>
    </citation>
    <scope>NUCLEOTIDE SEQUENCE [LARGE SCALE GENOMIC DNA]</scope>
    <source>
        <strain evidence="2 3">S308</strain>
    </source>
</reference>
<protein>
    <submittedName>
        <fullName evidence="2">Anthranilate synthase</fullName>
    </submittedName>
</protein>
<evidence type="ECO:0000259" key="1">
    <source>
        <dbReference type="Pfam" id="PF04715"/>
    </source>
</evidence>